<comment type="caution">
    <text evidence="5">The sequence shown here is derived from an EMBL/GenBank/DDBJ whole genome shotgun (WGS) entry which is preliminary data.</text>
</comment>
<dbReference type="Gene3D" id="2.60.120.260">
    <property type="entry name" value="Galactose-binding domain-like"/>
    <property type="match status" value="1"/>
</dbReference>
<name>A0ABW3CQY2_9ACTN</name>
<dbReference type="InterPro" id="IPR016007">
    <property type="entry name" value="Alpha_rhamnosid"/>
</dbReference>
<dbReference type="InterPro" id="IPR012341">
    <property type="entry name" value="6hp_glycosidase-like_sf"/>
</dbReference>
<dbReference type="InterPro" id="IPR008928">
    <property type="entry name" value="6-hairpin_glycosidase_sf"/>
</dbReference>
<dbReference type="Proteomes" id="UP001597083">
    <property type="component" value="Unassembled WGS sequence"/>
</dbReference>
<evidence type="ECO:0000259" key="4">
    <source>
        <dbReference type="Pfam" id="PF17389"/>
    </source>
</evidence>
<organism evidence="5 6">
    <name type="scientific">Actinomadura adrarensis</name>
    <dbReference type="NCBI Taxonomy" id="1819600"/>
    <lineage>
        <taxon>Bacteria</taxon>
        <taxon>Bacillati</taxon>
        <taxon>Actinomycetota</taxon>
        <taxon>Actinomycetes</taxon>
        <taxon>Streptosporangiales</taxon>
        <taxon>Thermomonosporaceae</taxon>
        <taxon>Actinomadura</taxon>
    </lineage>
</organism>
<evidence type="ECO:0000313" key="6">
    <source>
        <dbReference type="Proteomes" id="UP001597083"/>
    </source>
</evidence>
<gene>
    <name evidence="5" type="ORF">ACFQ07_29460</name>
</gene>
<dbReference type="Pfam" id="PF08531">
    <property type="entry name" value="Bac_rhamnosid_N"/>
    <property type="match status" value="1"/>
</dbReference>
<dbReference type="SUPFAM" id="SSF48208">
    <property type="entry name" value="Six-hairpin glycosidases"/>
    <property type="match status" value="1"/>
</dbReference>
<feature type="domain" description="Bacterial alpha-L-rhamnosidase N-terminal" evidence="3">
    <location>
        <begin position="15"/>
        <end position="81"/>
    </location>
</feature>
<evidence type="ECO:0000259" key="3">
    <source>
        <dbReference type="Pfam" id="PF08531"/>
    </source>
</evidence>
<evidence type="ECO:0000256" key="1">
    <source>
        <dbReference type="ARBA" id="ARBA00001445"/>
    </source>
</evidence>
<feature type="domain" description="Alpha-L-rhamnosidase six-hairpin glycosidase" evidence="4">
    <location>
        <begin position="93"/>
        <end position="191"/>
    </location>
</feature>
<feature type="non-terminal residue" evidence="5">
    <location>
        <position position="200"/>
    </location>
</feature>
<proteinExistence type="predicted"/>
<keyword evidence="6" id="KW-1185">Reference proteome</keyword>
<comment type="catalytic activity">
    <reaction evidence="1">
        <text>Hydrolysis of terminal non-reducing alpha-L-rhamnose residues in alpha-L-rhamnosides.</text>
        <dbReference type="EC" id="3.2.1.40"/>
    </reaction>
</comment>
<reference evidence="6" key="1">
    <citation type="journal article" date="2019" name="Int. J. Syst. Evol. Microbiol.">
        <title>The Global Catalogue of Microorganisms (GCM) 10K type strain sequencing project: providing services to taxonomists for standard genome sequencing and annotation.</title>
        <authorList>
            <consortium name="The Broad Institute Genomics Platform"/>
            <consortium name="The Broad Institute Genome Sequencing Center for Infectious Disease"/>
            <person name="Wu L."/>
            <person name="Ma J."/>
        </authorList>
    </citation>
    <scope>NUCLEOTIDE SEQUENCE [LARGE SCALE GENOMIC DNA]</scope>
    <source>
        <strain evidence="6">JCM 31696</strain>
    </source>
</reference>
<dbReference type="PANTHER" id="PTHR33307:SF11">
    <property type="entry name" value="ALPHA-L-RHAMNOSIDASE"/>
    <property type="match status" value="1"/>
</dbReference>
<dbReference type="InterPro" id="IPR035396">
    <property type="entry name" value="Bac_rhamnosid6H"/>
</dbReference>
<evidence type="ECO:0000256" key="2">
    <source>
        <dbReference type="ARBA" id="ARBA00012652"/>
    </source>
</evidence>
<dbReference type="InterPro" id="IPR013737">
    <property type="entry name" value="Bac_rhamnosid_N"/>
</dbReference>
<sequence length="200" mass="21925">MITPPTWNEEDPCHYLSGVGLHHATVNGRQLTDEVLAPGNSNYQLSSEYRTYRLTDVLRGGGNSIGVELGNGPAYVRRSVTNPDVGRTSPYSWWQMVTFIDYIRREKVGTGANEHIVDAALADWVAADQTSGRITGTWGYHVMITKMAQMAELTGHTADAATYRQLATDIREAFNRAFYNESLGRYTSSGNAGTAGATQT</sequence>
<dbReference type="Pfam" id="PF17389">
    <property type="entry name" value="Bac_rhamnosid6H"/>
    <property type="match status" value="1"/>
</dbReference>
<accession>A0ABW3CQY2</accession>
<evidence type="ECO:0000313" key="5">
    <source>
        <dbReference type="EMBL" id="MFD0856404.1"/>
    </source>
</evidence>
<dbReference type="PANTHER" id="PTHR33307">
    <property type="entry name" value="ALPHA-RHAMNOSIDASE (EUROFUNG)"/>
    <property type="match status" value="1"/>
</dbReference>
<dbReference type="EC" id="3.2.1.40" evidence="2"/>
<dbReference type="EMBL" id="JBHTIR010004101">
    <property type="protein sequence ID" value="MFD0856404.1"/>
    <property type="molecule type" value="Genomic_DNA"/>
</dbReference>
<protein>
    <recommendedName>
        <fullName evidence="2">alpha-L-rhamnosidase</fullName>
        <ecNumber evidence="2">3.2.1.40</ecNumber>
    </recommendedName>
</protein>
<dbReference type="Gene3D" id="1.50.10.10">
    <property type="match status" value="1"/>
</dbReference>